<dbReference type="Proteomes" id="UP000003053">
    <property type="component" value="Unassembled WGS sequence"/>
</dbReference>
<reference evidence="2 3" key="1">
    <citation type="submission" date="2006-02" db="EMBL/GenBank/DDBJ databases">
        <authorList>
            <person name="Murray A."/>
            <person name="Staley J."/>
            <person name="Ferriera S."/>
            <person name="Johnson J."/>
            <person name="Kravitz S."/>
            <person name="Halpern A."/>
            <person name="Remington K."/>
            <person name="Beeson K."/>
            <person name="Tran B."/>
            <person name="Rogers Y.-H."/>
            <person name="Friedman R."/>
            <person name="Venter J.C."/>
        </authorList>
    </citation>
    <scope>NUCLEOTIDE SEQUENCE [LARGE SCALE GENOMIC DNA]</scope>
    <source>
        <strain evidence="2 3">23-P</strain>
    </source>
</reference>
<evidence type="ECO:0000313" key="2">
    <source>
        <dbReference type="EMBL" id="EAR12179.1"/>
    </source>
</evidence>
<protein>
    <submittedName>
        <fullName evidence="2">Uncharacterized protein</fullName>
    </submittedName>
</protein>
<keyword evidence="1" id="KW-0472">Membrane</keyword>
<evidence type="ECO:0000313" key="3">
    <source>
        <dbReference type="Proteomes" id="UP000003053"/>
    </source>
</evidence>
<comment type="caution">
    <text evidence="2">The sequence shown here is derived from an EMBL/GenBank/DDBJ whole genome shotgun (WGS) entry which is preliminary data.</text>
</comment>
<keyword evidence="1" id="KW-1133">Transmembrane helix</keyword>
<gene>
    <name evidence="2" type="ORF">PI23P_12617</name>
</gene>
<name>A4C226_9FLAO</name>
<accession>A4C226</accession>
<sequence length="94" mass="10823">MVIAGMRNKKIQGAKEKKAFKSAKPAFNMLKSFLKIHKNKPFSNKNTPITKYAIALAKNELNSFFKMANISIILTVYFFLEGFFIFYRVISSTF</sequence>
<dbReference type="AlphaFoldDB" id="A4C226"/>
<evidence type="ECO:0000256" key="1">
    <source>
        <dbReference type="SAM" id="Phobius"/>
    </source>
</evidence>
<keyword evidence="1" id="KW-0812">Transmembrane</keyword>
<dbReference type="EMBL" id="AAOG01000003">
    <property type="protein sequence ID" value="EAR12179.1"/>
    <property type="molecule type" value="Genomic_DNA"/>
</dbReference>
<organism evidence="2 3">
    <name type="scientific">Polaribacter irgensii 23-P</name>
    <dbReference type="NCBI Taxonomy" id="313594"/>
    <lineage>
        <taxon>Bacteria</taxon>
        <taxon>Pseudomonadati</taxon>
        <taxon>Bacteroidota</taxon>
        <taxon>Flavobacteriia</taxon>
        <taxon>Flavobacteriales</taxon>
        <taxon>Flavobacteriaceae</taxon>
    </lineage>
</organism>
<proteinExistence type="predicted"/>
<feature type="transmembrane region" description="Helical" evidence="1">
    <location>
        <begin position="68"/>
        <end position="90"/>
    </location>
</feature>
<dbReference type="HOGENOM" id="CLU_2383657_0_0_10"/>
<keyword evidence="3" id="KW-1185">Reference proteome</keyword>